<name>A0A917BRB4_9PROT</name>
<dbReference type="AlphaFoldDB" id="A0A917BRB4"/>
<keyword evidence="2 3" id="KW-0472">Membrane</keyword>
<feature type="chain" id="PRO_5037333077" evidence="4">
    <location>
        <begin position="20"/>
        <end position="301"/>
    </location>
</feature>
<evidence type="ECO:0000313" key="7">
    <source>
        <dbReference type="Proteomes" id="UP000632498"/>
    </source>
</evidence>
<dbReference type="Pfam" id="PF00691">
    <property type="entry name" value="OmpA"/>
    <property type="match status" value="1"/>
</dbReference>
<dbReference type="InterPro" id="IPR006664">
    <property type="entry name" value="OMP_bac"/>
</dbReference>
<evidence type="ECO:0000256" key="2">
    <source>
        <dbReference type="ARBA" id="ARBA00023136"/>
    </source>
</evidence>
<comment type="subcellular location">
    <subcellularLocation>
        <location evidence="1">Cell outer membrane</location>
    </subcellularLocation>
</comment>
<dbReference type="PROSITE" id="PS51123">
    <property type="entry name" value="OMPA_2"/>
    <property type="match status" value="1"/>
</dbReference>
<comment type="caution">
    <text evidence="6">The sequence shown here is derived from an EMBL/GenBank/DDBJ whole genome shotgun (WGS) entry which is preliminary data.</text>
</comment>
<dbReference type="PROSITE" id="PS51257">
    <property type="entry name" value="PROKAR_LIPOPROTEIN"/>
    <property type="match status" value="1"/>
</dbReference>
<dbReference type="CDD" id="cd07185">
    <property type="entry name" value="OmpA_C-like"/>
    <property type="match status" value="1"/>
</dbReference>
<dbReference type="PRINTS" id="PR01021">
    <property type="entry name" value="OMPADOMAIN"/>
</dbReference>
<sequence>MKKNLTRTVSLFLSAAVLAGCTNFPKAFDHSGNPFTQPFNYEEAQALQTDAATFKGALVKEYQALATKEGVEWADWFDSDFFARKAIKVAASENGLPPEDPALWRFSKQEQAQFTDGYNALNAALETSRSSLPVLSAKAQASFDCWVEEQEEGWQHDEIAKCKDQFAEALNRLTGAQEKLTQQPAPKMELDLAKLYTVFFDFDSAVITPVGQQVLQALVQDWGAQAVNYALIGHTDRAGSQAYNKSLSERRAQSVKTFISELGLPGDKISTTGMGESAPAVATQDGVREAKNRRVVIEVQQ</sequence>
<dbReference type="PROSITE" id="PS01068">
    <property type="entry name" value="OMPA_1"/>
    <property type="match status" value="1"/>
</dbReference>
<keyword evidence="4" id="KW-0732">Signal</keyword>
<dbReference type="RefSeq" id="WP_188660493.1">
    <property type="nucleotide sequence ID" value="NZ_BMHV01000002.1"/>
</dbReference>
<accession>A0A917BRB4</accession>
<dbReference type="SUPFAM" id="SSF103088">
    <property type="entry name" value="OmpA-like"/>
    <property type="match status" value="1"/>
</dbReference>
<dbReference type="InterPro" id="IPR050330">
    <property type="entry name" value="Bact_OuterMem_StrucFunc"/>
</dbReference>
<dbReference type="PRINTS" id="PR01023">
    <property type="entry name" value="NAFLGMOTY"/>
</dbReference>
<reference evidence="6" key="1">
    <citation type="journal article" date="2014" name="Int. J. Syst. Evol. Microbiol.">
        <title>Complete genome sequence of Corynebacterium casei LMG S-19264T (=DSM 44701T), isolated from a smear-ripened cheese.</title>
        <authorList>
            <consortium name="US DOE Joint Genome Institute (JGI-PGF)"/>
            <person name="Walter F."/>
            <person name="Albersmeier A."/>
            <person name="Kalinowski J."/>
            <person name="Ruckert C."/>
        </authorList>
    </citation>
    <scope>NUCLEOTIDE SEQUENCE</scope>
    <source>
        <strain evidence="6">CGMCC 1.15254</strain>
    </source>
</reference>
<gene>
    <name evidence="6" type="ORF">GCM10011332_03050</name>
</gene>
<dbReference type="InterPro" id="IPR006665">
    <property type="entry name" value="OmpA-like"/>
</dbReference>
<evidence type="ECO:0000256" key="3">
    <source>
        <dbReference type="PROSITE-ProRule" id="PRU00473"/>
    </source>
</evidence>
<feature type="signal peptide" evidence="4">
    <location>
        <begin position="1"/>
        <end position="19"/>
    </location>
</feature>
<organism evidence="6 7">
    <name type="scientific">Terasakiella brassicae</name>
    <dbReference type="NCBI Taxonomy" id="1634917"/>
    <lineage>
        <taxon>Bacteria</taxon>
        <taxon>Pseudomonadati</taxon>
        <taxon>Pseudomonadota</taxon>
        <taxon>Alphaproteobacteria</taxon>
        <taxon>Rhodospirillales</taxon>
        <taxon>Terasakiellaceae</taxon>
        <taxon>Terasakiella</taxon>
    </lineage>
</organism>
<feature type="domain" description="OmpA-like" evidence="5">
    <location>
        <begin position="187"/>
        <end position="301"/>
    </location>
</feature>
<evidence type="ECO:0000313" key="6">
    <source>
        <dbReference type="EMBL" id="GGF53128.1"/>
    </source>
</evidence>
<dbReference type="PANTHER" id="PTHR30329:SF17">
    <property type="entry name" value="LIPOPROTEIN YFIB-RELATED"/>
    <property type="match status" value="1"/>
</dbReference>
<evidence type="ECO:0000256" key="1">
    <source>
        <dbReference type="ARBA" id="ARBA00004442"/>
    </source>
</evidence>
<proteinExistence type="predicted"/>
<dbReference type="Gene3D" id="3.30.1330.60">
    <property type="entry name" value="OmpA-like domain"/>
    <property type="match status" value="1"/>
</dbReference>
<reference evidence="6" key="2">
    <citation type="submission" date="2020-09" db="EMBL/GenBank/DDBJ databases">
        <authorList>
            <person name="Sun Q."/>
            <person name="Zhou Y."/>
        </authorList>
    </citation>
    <scope>NUCLEOTIDE SEQUENCE</scope>
    <source>
        <strain evidence="6">CGMCC 1.15254</strain>
    </source>
</reference>
<dbReference type="InterPro" id="IPR006690">
    <property type="entry name" value="OMPA-like_CS"/>
</dbReference>
<keyword evidence="7" id="KW-1185">Reference proteome</keyword>
<dbReference type="PANTHER" id="PTHR30329">
    <property type="entry name" value="STATOR ELEMENT OF FLAGELLAR MOTOR COMPLEX"/>
    <property type="match status" value="1"/>
</dbReference>
<evidence type="ECO:0000259" key="5">
    <source>
        <dbReference type="PROSITE" id="PS51123"/>
    </source>
</evidence>
<dbReference type="GO" id="GO:0009279">
    <property type="term" value="C:cell outer membrane"/>
    <property type="evidence" value="ECO:0007669"/>
    <property type="project" value="UniProtKB-SubCell"/>
</dbReference>
<dbReference type="Proteomes" id="UP000632498">
    <property type="component" value="Unassembled WGS sequence"/>
</dbReference>
<dbReference type="InterPro" id="IPR036737">
    <property type="entry name" value="OmpA-like_sf"/>
</dbReference>
<evidence type="ECO:0000256" key="4">
    <source>
        <dbReference type="SAM" id="SignalP"/>
    </source>
</evidence>
<protein>
    <submittedName>
        <fullName evidence="6">Membrane protein</fullName>
    </submittedName>
</protein>
<dbReference type="EMBL" id="BMHV01000002">
    <property type="protein sequence ID" value="GGF53128.1"/>
    <property type="molecule type" value="Genomic_DNA"/>
</dbReference>